<sequence length="207" mass="23379">MDGNSSTRSDNTGHPQISEAYRHTGFDRSFHQLKGIKRVFFRIVNKIVPKVILDILSPVDTELNSKGLRDRGIRVNDQQQLRQIADVVQARIYIDMVDVMRIMGSRYTSVPTTCRCQIAGITCDYKLPKHGRYTAVFYDQNTNNQSPAAIVNAGSLDWHIGGGGLNKVFAMLRRLREPHIVKGCSNKNSMSAFLCREPVRTISPRMI</sequence>
<dbReference type="AlphaFoldDB" id="A0AAV4JRY0"/>
<feature type="compositionally biased region" description="Polar residues" evidence="1">
    <location>
        <begin position="1"/>
        <end position="15"/>
    </location>
</feature>
<evidence type="ECO:0000313" key="2">
    <source>
        <dbReference type="EMBL" id="GFS25066.1"/>
    </source>
</evidence>
<proteinExistence type="predicted"/>
<protein>
    <submittedName>
        <fullName evidence="2">Uncharacterized protein</fullName>
    </submittedName>
</protein>
<feature type="region of interest" description="Disordered" evidence="1">
    <location>
        <begin position="1"/>
        <end position="20"/>
    </location>
</feature>
<organism evidence="2 3">
    <name type="scientific">Elysia marginata</name>
    <dbReference type="NCBI Taxonomy" id="1093978"/>
    <lineage>
        <taxon>Eukaryota</taxon>
        <taxon>Metazoa</taxon>
        <taxon>Spiralia</taxon>
        <taxon>Lophotrochozoa</taxon>
        <taxon>Mollusca</taxon>
        <taxon>Gastropoda</taxon>
        <taxon>Heterobranchia</taxon>
        <taxon>Euthyneura</taxon>
        <taxon>Panpulmonata</taxon>
        <taxon>Sacoglossa</taxon>
        <taxon>Placobranchoidea</taxon>
        <taxon>Plakobranchidae</taxon>
        <taxon>Elysia</taxon>
    </lineage>
</organism>
<gene>
    <name evidence="2" type="ORF">ElyMa_001678500</name>
</gene>
<reference evidence="2 3" key="1">
    <citation type="journal article" date="2021" name="Elife">
        <title>Chloroplast acquisition without the gene transfer in kleptoplastic sea slugs, Plakobranchus ocellatus.</title>
        <authorList>
            <person name="Maeda T."/>
            <person name="Takahashi S."/>
            <person name="Yoshida T."/>
            <person name="Shimamura S."/>
            <person name="Takaki Y."/>
            <person name="Nagai Y."/>
            <person name="Toyoda A."/>
            <person name="Suzuki Y."/>
            <person name="Arimoto A."/>
            <person name="Ishii H."/>
            <person name="Satoh N."/>
            <person name="Nishiyama T."/>
            <person name="Hasebe M."/>
            <person name="Maruyama T."/>
            <person name="Minagawa J."/>
            <person name="Obokata J."/>
            <person name="Shigenobu S."/>
        </authorList>
    </citation>
    <scope>NUCLEOTIDE SEQUENCE [LARGE SCALE GENOMIC DNA]</scope>
</reference>
<keyword evidence="3" id="KW-1185">Reference proteome</keyword>
<evidence type="ECO:0000313" key="3">
    <source>
        <dbReference type="Proteomes" id="UP000762676"/>
    </source>
</evidence>
<dbReference type="EMBL" id="BMAT01003417">
    <property type="protein sequence ID" value="GFS25066.1"/>
    <property type="molecule type" value="Genomic_DNA"/>
</dbReference>
<dbReference type="Proteomes" id="UP000762676">
    <property type="component" value="Unassembled WGS sequence"/>
</dbReference>
<comment type="caution">
    <text evidence="2">The sequence shown here is derived from an EMBL/GenBank/DDBJ whole genome shotgun (WGS) entry which is preliminary data.</text>
</comment>
<accession>A0AAV4JRY0</accession>
<name>A0AAV4JRY0_9GAST</name>
<evidence type="ECO:0000256" key="1">
    <source>
        <dbReference type="SAM" id="MobiDB-lite"/>
    </source>
</evidence>